<dbReference type="OrthoDB" id="6242946at2759"/>
<keyword evidence="3" id="KW-1185">Reference proteome</keyword>
<evidence type="ECO:0000256" key="1">
    <source>
        <dbReference type="SAM" id="MobiDB-lite"/>
    </source>
</evidence>
<protein>
    <submittedName>
        <fullName evidence="2">Uncharacterized protein</fullName>
    </submittedName>
</protein>
<proteinExistence type="predicted"/>
<sequence>MVQPHSSEKLPSTHSILGSQHDPDNNRPINLSPASSETMEPIVKSQITDYFLPNCLQNPVRRGFVKWRSCSSCQNDNLNTLPSAVDDEIPATILFLDPSKAIDGISYQHPSNKSKSPSLAEQLLSCFPSDLSARSRLINMT</sequence>
<feature type="compositionally biased region" description="Polar residues" evidence="1">
    <location>
        <begin position="9"/>
        <end position="18"/>
    </location>
</feature>
<comment type="caution">
    <text evidence="2">The sequence shown here is derived from an EMBL/GenBank/DDBJ whole genome shotgun (WGS) entry which is preliminary data.</text>
</comment>
<dbReference type="EMBL" id="SUNJ01005495">
    <property type="protein sequence ID" value="TPP63596.1"/>
    <property type="molecule type" value="Genomic_DNA"/>
</dbReference>
<reference evidence="2 3" key="1">
    <citation type="submission" date="2019-04" db="EMBL/GenBank/DDBJ databases">
        <title>Annotation for the trematode Fasciola gigantica.</title>
        <authorList>
            <person name="Choi Y.-J."/>
        </authorList>
    </citation>
    <scope>NUCLEOTIDE SEQUENCE [LARGE SCALE GENOMIC DNA]</scope>
    <source>
        <strain evidence="2">Uganda_cow_1</strain>
    </source>
</reference>
<dbReference type="AlphaFoldDB" id="A0A504YTR3"/>
<organism evidence="2 3">
    <name type="scientific">Fasciola gigantica</name>
    <name type="common">Giant liver fluke</name>
    <dbReference type="NCBI Taxonomy" id="46835"/>
    <lineage>
        <taxon>Eukaryota</taxon>
        <taxon>Metazoa</taxon>
        <taxon>Spiralia</taxon>
        <taxon>Lophotrochozoa</taxon>
        <taxon>Platyhelminthes</taxon>
        <taxon>Trematoda</taxon>
        <taxon>Digenea</taxon>
        <taxon>Plagiorchiida</taxon>
        <taxon>Echinostomata</taxon>
        <taxon>Echinostomatoidea</taxon>
        <taxon>Fasciolidae</taxon>
        <taxon>Fasciola</taxon>
    </lineage>
</organism>
<gene>
    <name evidence="2" type="ORF">FGIG_02104</name>
</gene>
<evidence type="ECO:0000313" key="2">
    <source>
        <dbReference type="EMBL" id="TPP63596.1"/>
    </source>
</evidence>
<name>A0A504YTR3_FASGI</name>
<feature type="compositionally biased region" description="Polar residues" evidence="1">
    <location>
        <begin position="27"/>
        <end position="38"/>
    </location>
</feature>
<evidence type="ECO:0000313" key="3">
    <source>
        <dbReference type="Proteomes" id="UP000316759"/>
    </source>
</evidence>
<feature type="region of interest" description="Disordered" evidence="1">
    <location>
        <begin position="1"/>
        <end position="38"/>
    </location>
</feature>
<dbReference type="Proteomes" id="UP000316759">
    <property type="component" value="Unassembled WGS sequence"/>
</dbReference>
<accession>A0A504YTR3</accession>